<evidence type="ECO:0000259" key="6">
    <source>
        <dbReference type="Pfam" id="PF00327"/>
    </source>
</evidence>
<proteinExistence type="inferred from homology"/>
<dbReference type="GO" id="GO:0005840">
    <property type="term" value="C:ribosome"/>
    <property type="evidence" value="ECO:0007669"/>
    <property type="project" value="UniProtKB-KW"/>
</dbReference>
<feature type="region of interest" description="Disordered" evidence="5">
    <location>
        <begin position="69"/>
        <end position="90"/>
    </location>
</feature>
<name>A0ABP0EIX0_9ASCO</name>
<dbReference type="PANTHER" id="PTHR15892:SF2">
    <property type="entry name" value="LARGE RIBOSOMAL SUBUNIT PROTEIN UL30M"/>
    <property type="match status" value="1"/>
</dbReference>
<evidence type="ECO:0000313" key="7">
    <source>
        <dbReference type="EMBL" id="CAK7914296.1"/>
    </source>
</evidence>
<dbReference type="InterPro" id="IPR036919">
    <property type="entry name" value="Ribo_uL30_ferredoxin-like_sf"/>
</dbReference>
<keyword evidence="3" id="KW-0687">Ribonucleoprotein</keyword>
<dbReference type="EMBL" id="OZ004258">
    <property type="protein sequence ID" value="CAK7914296.1"/>
    <property type="molecule type" value="Genomic_DNA"/>
</dbReference>
<accession>A0ABP0EIX0</accession>
<dbReference type="InterPro" id="IPR005996">
    <property type="entry name" value="Ribosomal_uL30_bac-type"/>
</dbReference>
<feature type="domain" description="Large ribosomal subunit protein uL30-like ferredoxin-like fold" evidence="6">
    <location>
        <begin position="10"/>
        <end position="60"/>
    </location>
</feature>
<sequence length="90" mass="10318">MSAPAKTMFYKIIQKKSTIGMPPWVRRNIQLLGLRKRLDVSYQRVSPSTAHRIAAVKEMVEIELVEQPKTREQVANERKPSPGFVLLKSN</sequence>
<dbReference type="SUPFAM" id="SSF55129">
    <property type="entry name" value="Ribosomal protein L30p/L7e"/>
    <property type="match status" value="1"/>
</dbReference>
<feature type="compositionally biased region" description="Basic and acidic residues" evidence="5">
    <location>
        <begin position="69"/>
        <end position="80"/>
    </location>
</feature>
<evidence type="ECO:0000256" key="2">
    <source>
        <dbReference type="ARBA" id="ARBA00022980"/>
    </source>
</evidence>
<dbReference type="Pfam" id="PF00327">
    <property type="entry name" value="Ribosomal_L30"/>
    <property type="match status" value="1"/>
</dbReference>
<evidence type="ECO:0000256" key="4">
    <source>
        <dbReference type="ARBA" id="ARBA00035281"/>
    </source>
</evidence>
<organism evidence="7 8">
    <name type="scientific">[Candida] anglica</name>
    <dbReference type="NCBI Taxonomy" id="148631"/>
    <lineage>
        <taxon>Eukaryota</taxon>
        <taxon>Fungi</taxon>
        <taxon>Dikarya</taxon>
        <taxon>Ascomycota</taxon>
        <taxon>Saccharomycotina</taxon>
        <taxon>Pichiomycetes</taxon>
        <taxon>Debaryomycetaceae</taxon>
        <taxon>Kurtzmaniella</taxon>
    </lineage>
</organism>
<dbReference type="Proteomes" id="UP001497600">
    <property type="component" value="Chromosome F"/>
</dbReference>
<evidence type="ECO:0000313" key="8">
    <source>
        <dbReference type="Proteomes" id="UP001497600"/>
    </source>
</evidence>
<keyword evidence="2 7" id="KW-0689">Ribosomal protein</keyword>
<evidence type="ECO:0000256" key="3">
    <source>
        <dbReference type="ARBA" id="ARBA00023274"/>
    </source>
</evidence>
<dbReference type="InterPro" id="IPR016082">
    <property type="entry name" value="Ribosomal_uL30_ferredoxin-like"/>
</dbReference>
<dbReference type="Gene3D" id="3.30.1390.20">
    <property type="entry name" value="Ribosomal protein L30, ferredoxin-like fold domain"/>
    <property type="match status" value="1"/>
</dbReference>
<evidence type="ECO:0000256" key="1">
    <source>
        <dbReference type="ARBA" id="ARBA00007594"/>
    </source>
</evidence>
<protein>
    <recommendedName>
        <fullName evidence="4">Large ribosomal subunit protein uL30m</fullName>
    </recommendedName>
</protein>
<reference evidence="7 8" key="1">
    <citation type="submission" date="2024-01" db="EMBL/GenBank/DDBJ databases">
        <authorList>
            <consortium name="Genoscope - CEA"/>
            <person name="William W."/>
        </authorList>
    </citation>
    <scope>NUCLEOTIDE SEQUENCE [LARGE SCALE GENOMIC DNA]</scope>
    <source>
        <strain evidence="7 8">29B2s-10</strain>
    </source>
</reference>
<comment type="similarity">
    <text evidence="1">Belongs to the universal ribosomal protein uL30 family.</text>
</comment>
<gene>
    <name evidence="7" type="primary">MRPL33</name>
    <name evidence="7" type="ORF">CAAN4_F15786</name>
</gene>
<evidence type="ECO:0000256" key="5">
    <source>
        <dbReference type="SAM" id="MobiDB-lite"/>
    </source>
</evidence>
<dbReference type="PANTHER" id="PTHR15892">
    <property type="entry name" value="MITOCHONDRIAL RIBOSOMAL PROTEIN L30"/>
    <property type="match status" value="1"/>
</dbReference>
<keyword evidence="8" id="KW-1185">Reference proteome</keyword>